<reference evidence="1 2" key="1">
    <citation type="submission" date="2017-06" db="EMBL/GenBank/DDBJ databases">
        <authorList>
            <person name="Kim H.J."/>
            <person name="Triplett B.A."/>
        </authorList>
    </citation>
    <scope>NUCLEOTIDE SEQUENCE [LARGE SCALE GENOMIC DNA]</scope>
    <source>
        <strain evidence="1 2">DSM 14713</strain>
    </source>
</reference>
<organism evidence="1 2">
    <name type="scientific">Melittangium boletus DSM 14713</name>
    <dbReference type="NCBI Taxonomy" id="1294270"/>
    <lineage>
        <taxon>Bacteria</taxon>
        <taxon>Pseudomonadati</taxon>
        <taxon>Myxococcota</taxon>
        <taxon>Myxococcia</taxon>
        <taxon>Myxococcales</taxon>
        <taxon>Cystobacterineae</taxon>
        <taxon>Archangiaceae</taxon>
        <taxon>Melittangium</taxon>
    </lineage>
</organism>
<accession>A0A250IIC3</accession>
<dbReference type="AlphaFoldDB" id="A0A250IIC3"/>
<dbReference type="Proteomes" id="UP000217289">
    <property type="component" value="Chromosome"/>
</dbReference>
<dbReference type="EMBL" id="CP022163">
    <property type="protein sequence ID" value="ATB30676.1"/>
    <property type="molecule type" value="Genomic_DNA"/>
</dbReference>
<proteinExistence type="predicted"/>
<name>A0A250IIC3_9BACT</name>
<dbReference type="KEGG" id="mbd:MEBOL_004137"/>
<sequence>MSEQSWKGFLVGLLVVAVGGGGALAAERAAETPPGPVVLPKGFFVPGPNTVVKRSSEVQAPPAESEVSVKARRGTRVKAGAPSESCGLTKLETTSGAGKTTLVMTVEKSVETEVSADVKVEAKFVSAGVGFSVTRKYGVSDQTRYEVPKGKFGTIEAYPLYDVYPITIYKSGKKAGGGAVMKPSGVCFNQWTE</sequence>
<protein>
    <submittedName>
        <fullName evidence="1">Uncharacterized protein</fullName>
    </submittedName>
</protein>
<evidence type="ECO:0000313" key="2">
    <source>
        <dbReference type="Proteomes" id="UP000217289"/>
    </source>
</evidence>
<gene>
    <name evidence="1" type="ORF">MEBOL_004137</name>
</gene>
<evidence type="ECO:0000313" key="1">
    <source>
        <dbReference type="EMBL" id="ATB30676.1"/>
    </source>
</evidence>
<keyword evidence="2" id="KW-1185">Reference proteome</keyword>
<dbReference type="RefSeq" id="WP_218920935.1">
    <property type="nucleotide sequence ID" value="NZ_CP022163.1"/>
</dbReference>